<dbReference type="AlphaFoldDB" id="A0AAN9AC46"/>
<comment type="caution">
    <text evidence="1">The sequence shown here is derived from an EMBL/GenBank/DDBJ whole genome shotgun (WGS) entry which is preliminary data.</text>
</comment>
<feature type="non-terminal residue" evidence="1">
    <location>
        <position position="71"/>
    </location>
</feature>
<dbReference type="EMBL" id="JAXCGZ010007672">
    <property type="protein sequence ID" value="KAK7078772.1"/>
    <property type="molecule type" value="Genomic_DNA"/>
</dbReference>
<proteinExistence type="predicted"/>
<dbReference type="Proteomes" id="UP001381693">
    <property type="component" value="Unassembled WGS sequence"/>
</dbReference>
<sequence length="71" mass="8323">MKKTLLPLKSYVEKPISNRDDDDEEAEIVEAIVRKYEYMQNVLNDNVDLRVVRMWPAKNGSKHETLMCLPT</sequence>
<evidence type="ECO:0000313" key="2">
    <source>
        <dbReference type="Proteomes" id="UP001381693"/>
    </source>
</evidence>
<accession>A0AAN9AC46</accession>
<protein>
    <submittedName>
        <fullName evidence="1">Uncharacterized protein</fullName>
    </submittedName>
</protein>
<reference evidence="1 2" key="1">
    <citation type="submission" date="2023-11" db="EMBL/GenBank/DDBJ databases">
        <title>Halocaridina rubra genome assembly.</title>
        <authorList>
            <person name="Smith C."/>
        </authorList>
    </citation>
    <scope>NUCLEOTIDE SEQUENCE [LARGE SCALE GENOMIC DNA]</scope>
    <source>
        <strain evidence="1">EP-1</strain>
        <tissue evidence="1">Whole</tissue>
    </source>
</reference>
<gene>
    <name evidence="1" type="ORF">SK128_009099</name>
</gene>
<keyword evidence="2" id="KW-1185">Reference proteome</keyword>
<organism evidence="1 2">
    <name type="scientific">Halocaridina rubra</name>
    <name type="common">Hawaiian red shrimp</name>
    <dbReference type="NCBI Taxonomy" id="373956"/>
    <lineage>
        <taxon>Eukaryota</taxon>
        <taxon>Metazoa</taxon>
        <taxon>Ecdysozoa</taxon>
        <taxon>Arthropoda</taxon>
        <taxon>Crustacea</taxon>
        <taxon>Multicrustacea</taxon>
        <taxon>Malacostraca</taxon>
        <taxon>Eumalacostraca</taxon>
        <taxon>Eucarida</taxon>
        <taxon>Decapoda</taxon>
        <taxon>Pleocyemata</taxon>
        <taxon>Caridea</taxon>
        <taxon>Atyoidea</taxon>
        <taxon>Atyidae</taxon>
        <taxon>Halocaridina</taxon>
    </lineage>
</organism>
<name>A0AAN9AC46_HALRR</name>
<evidence type="ECO:0000313" key="1">
    <source>
        <dbReference type="EMBL" id="KAK7078772.1"/>
    </source>
</evidence>